<dbReference type="AlphaFoldDB" id="A0A978V3N5"/>
<comment type="caution">
    <text evidence="9">The sequence shown here is derived from an EMBL/GenBank/DDBJ whole genome shotgun (WGS) entry which is preliminary data.</text>
</comment>
<keyword evidence="4" id="KW-0812">Transmembrane</keyword>
<comment type="similarity">
    <text evidence="2">Belongs to the GPAT/DAPAT family.</text>
</comment>
<evidence type="ECO:0000256" key="7">
    <source>
        <dbReference type="ARBA" id="ARBA00023315"/>
    </source>
</evidence>
<reference evidence="9" key="1">
    <citation type="journal article" date="2021" name="Front. Plant Sci.">
        <title>Chromosome-Scale Genome Assembly for Chinese Sour Jujube and Insights Into Its Genome Evolution and Domestication Signature.</title>
        <authorList>
            <person name="Shen L.-Y."/>
            <person name="Luo H."/>
            <person name="Wang X.-L."/>
            <person name="Wang X.-M."/>
            <person name="Qiu X.-J."/>
            <person name="Liu H."/>
            <person name="Zhou S.-S."/>
            <person name="Jia K.-H."/>
            <person name="Nie S."/>
            <person name="Bao Y.-T."/>
            <person name="Zhang R.-G."/>
            <person name="Yun Q.-Z."/>
            <person name="Chai Y.-H."/>
            <person name="Lu J.-Y."/>
            <person name="Li Y."/>
            <person name="Zhao S.-W."/>
            <person name="Mao J.-F."/>
            <person name="Jia S.-G."/>
            <person name="Mao Y.-M."/>
        </authorList>
    </citation>
    <scope>NUCLEOTIDE SEQUENCE</scope>
    <source>
        <strain evidence="9">AT0</strain>
        <tissue evidence="9">Leaf</tissue>
    </source>
</reference>
<keyword evidence="7" id="KW-0012">Acyltransferase</keyword>
<proteinExistence type="inferred from homology"/>
<evidence type="ECO:0000256" key="4">
    <source>
        <dbReference type="ARBA" id="ARBA00022692"/>
    </source>
</evidence>
<evidence type="ECO:0000313" key="10">
    <source>
        <dbReference type="Proteomes" id="UP000813462"/>
    </source>
</evidence>
<dbReference type="PANTHER" id="PTHR15486">
    <property type="entry name" value="ANCIENT UBIQUITOUS PROTEIN"/>
    <property type="match status" value="1"/>
</dbReference>
<evidence type="ECO:0000256" key="3">
    <source>
        <dbReference type="ARBA" id="ARBA00022679"/>
    </source>
</evidence>
<keyword evidence="3" id="KW-0808">Transferase</keyword>
<dbReference type="GO" id="GO:0090447">
    <property type="term" value="F:glycerol-3-phosphate 2-O-acyltransferase activity"/>
    <property type="evidence" value="ECO:0007669"/>
    <property type="project" value="TreeGrafter"/>
</dbReference>
<name>A0A978V3N5_ZIZJJ</name>
<evidence type="ECO:0000259" key="8">
    <source>
        <dbReference type="Pfam" id="PF23270"/>
    </source>
</evidence>
<comment type="subcellular location">
    <subcellularLocation>
        <location evidence="1">Membrane</location>
    </subcellularLocation>
</comment>
<evidence type="ECO:0000256" key="6">
    <source>
        <dbReference type="ARBA" id="ARBA00023136"/>
    </source>
</evidence>
<evidence type="ECO:0000256" key="5">
    <source>
        <dbReference type="ARBA" id="ARBA00022989"/>
    </source>
</evidence>
<dbReference type="PANTHER" id="PTHR15486:SF49">
    <property type="entry name" value="GLYCEROL-3-PHOSPHATE 2-O-ACYLTRANSFERASE 6"/>
    <property type="match status" value="1"/>
</dbReference>
<dbReference type="GO" id="GO:0016020">
    <property type="term" value="C:membrane"/>
    <property type="evidence" value="ECO:0007669"/>
    <property type="project" value="UniProtKB-SubCell"/>
</dbReference>
<keyword evidence="5" id="KW-1133">Transmembrane helix</keyword>
<protein>
    <recommendedName>
        <fullName evidence="8">Glycerol-3-phosphate acyltransferase RAM2/GPAT1-8 HAD-like domain-containing protein</fullName>
    </recommendedName>
</protein>
<dbReference type="Pfam" id="PF23270">
    <property type="entry name" value="HAD_RAM2_N"/>
    <property type="match status" value="1"/>
</dbReference>
<feature type="domain" description="Glycerol-3-phosphate acyltransferase RAM2/GPAT1-8 HAD-like" evidence="8">
    <location>
        <begin position="92"/>
        <end position="139"/>
    </location>
</feature>
<sequence length="149" mass="17109">MQHRWTIKPDGGCRPRRYTSFVNKCFSLLHARRNRSREHFQRTSTSSFGPIRIFHIHVLIRLHSNQTFIFISFAGLKIKDIELVSRSILPSPRIMVEPFAKSFLGAEKVLGTELAVTKSGRATGFVKKPGVLVVDTRKKLFLRNLDQFA</sequence>
<dbReference type="InterPro" id="IPR056462">
    <property type="entry name" value="HAD_RAM2/GPAT1-8"/>
</dbReference>
<dbReference type="GO" id="GO:0016791">
    <property type="term" value="F:phosphatase activity"/>
    <property type="evidence" value="ECO:0007669"/>
    <property type="project" value="TreeGrafter"/>
</dbReference>
<organism evidence="9 10">
    <name type="scientific">Ziziphus jujuba var. spinosa</name>
    <dbReference type="NCBI Taxonomy" id="714518"/>
    <lineage>
        <taxon>Eukaryota</taxon>
        <taxon>Viridiplantae</taxon>
        <taxon>Streptophyta</taxon>
        <taxon>Embryophyta</taxon>
        <taxon>Tracheophyta</taxon>
        <taxon>Spermatophyta</taxon>
        <taxon>Magnoliopsida</taxon>
        <taxon>eudicotyledons</taxon>
        <taxon>Gunneridae</taxon>
        <taxon>Pentapetalae</taxon>
        <taxon>rosids</taxon>
        <taxon>fabids</taxon>
        <taxon>Rosales</taxon>
        <taxon>Rhamnaceae</taxon>
        <taxon>Paliureae</taxon>
        <taxon>Ziziphus</taxon>
    </lineage>
</organism>
<accession>A0A978V3N5</accession>
<evidence type="ECO:0000256" key="2">
    <source>
        <dbReference type="ARBA" id="ARBA00007937"/>
    </source>
</evidence>
<dbReference type="GO" id="GO:0010143">
    <property type="term" value="P:cutin biosynthetic process"/>
    <property type="evidence" value="ECO:0007669"/>
    <property type="project" value="TreeGrafter"/>
</dbReference>
<gene>
    <name evidence="9" type="ORF">FEM48_Zijuj07G0088200</name>
</gene>
<dbReference type="Proteomes" id="UP000813462">
    <property type="component" value="Unassembled WGS sequence"/>
</dbReference>
<evidence type="ECO:0000256" key="1">
    <source>
        <dbReference type="ARBA" id="ARBA00004370"/>
    </source>
</evidence>
<evidence type="ECO:0000313" key="9">
    <source>
        <dbReference type="EMBL" id="KAH7521968.1"/>
    </source>
</evidence>
<keyword evidence="6" id="KW-0472">Membrane</keyword>
<dbReference type="EMBL" id="JAEACU010000007">
    <property type="protein sequence ID" value="KAH7521968.1"/>
    <property type="molecule type" value="Genomic_DNA"/>
</dbReference>